<evidence type="ECO:0000313" key="3">
    <source>
        <dbReference type="EMBL" id="SKA14371.1"/>
    </source>
</evidence>
<evidence type="ECO:0000256" key="1">
    <source>
        <dbReference type="SAM" id="SignalP"/>
    </source>
</evidence>
<gene>
    <name evidence="3" type="ORF">SAMN02745885_02071</name>
</gene>
<sequence length="247" mass="27047">MTPKKLFVLALICGLGAALATNYYLQTMKKQINNVVTGEVVVARTEIPAKTVITQEMVEKKVLPKEYIHAQAERDLKKVVGRITLDRIVSGEQVLGPKLVGKDAYKEGLAYTVPKGKRALTIGVNNITALNGLLKPGDRVDVITVMSVPVMENNQVVERPLAKVYLENVEVLAVDSQLTSELNTLEQKAEKSKTDGVKSVTLAVTPEEAAKLALINRNGVIQLALRSPVDQDKNNVTPYLSTDYKLR</sequence>
<dbReference type="Gene3D" id="3.90.1210.10">
    <property type="entry name" value="Antifreeze-like/N-acetylneuraminic acid synthase C-terminal domain"/>
    <property type="match status" value="1"/>
</dbReference>
<keyword evidence="1" id="KW-0732">Signal</keyword>
<dbReference type="AlphaFoldDB" id="A0A1T4RFC2"/>
<accession>A0A1T4RFC2</accession>
<keyword evidence="4" id="KW-1185">Reference proteome</keyword>
<dbReference type="NCBIfam" id="TIGR03177">
    <property type="entry name" value="pilus_cpaB"/>
    <property type="match status" value="1"/>
</dbReference>
<dbReference type="RefSeq" id="WP_078666095.1">
    <property type="nucleotide sequence ID" value="NZ_FUXM01000029.1"/>
</dbReference>
<dbReference type="InterPro" id="IPR017592">
    <property type="entry name" value="Pilus_assmbl_Flp-typ_CpaB"/>
</dbReference>
<feature type="chain" id="PRO_5039562810" evidence="1">
    <location>
        <begin position="21"/>
        <end position="247"/>
    </location>
</feature>
<dbReference type="SMART" id="SM00858">
    <property type="entry name" value="SAF"/>
    <property type="match status" value="1"/>
</dbReference>
<dbReference type="OrthoDB" id="163768at2"/>
<organism evidence="3 4">
    <name type="scientific">Carboxydocella sporoproducens DSM 16521</name>
    <dbReference type="NCBI Taxonomy" id="1121270"/>
    <lineage>
        <taxon>Bacteria</taxon>
        <taxon>Bacillati</taxon>
        <taxon>Bacillota</taxon>
        <taxon>Clostridia</taxon>
        <taxon>Eubacteriales</taxon>
        <taxon>Clostridiales Family XVI. Incertae Sedis</taxon>
        <taxon>Carboxydocella</taxon>
    </lineage>
</organism>
<dbReference type="Pfam" id="PF16976">
    <property type="entry name" value="RcpC"/>
    <property type="match status" value="1"/>
</dbReference>
<dbReference type="Proteomes" id="UP000189933">
    <property type="component" value="Unassembled WGS sequence"/>
</dbReference>
<evidence type="ECO:0000313" key="4">
    <source>
        <dbReference type="Proteomes" id="UP000189933"/>
    </source>
</evidence>
<reference evidence="4" key="1">
    <citation type="submission" date="2017-02" db="EMBL/GenBank/DDBJ databases">
        <authorList>
            <person name="Varghese N."/>
            <person name="Submissions S."/>
        </authorList>
    </citation>
    <scope>NUCLEOTIDE SEQUENCE [LARGE SCALE GENOMIC DNA]</scope>
    <source>
        <strain evidence="4">DSM 16521</strain>
    </source>
</reference>
<feature type="domain" description="SAF" evidence="2">
    <location>
        <begin position="38"/>
        <end position="100"/>
    </location>
</feature>
<dbReference type="InterPro" id="IPR013974">
    <property type="entry name" value="SAF"/>
</dbReference>
<feature type="signal peptide" evidence="1">
    <location>
        <begin position="1"/>
        <end position="20"/>
    </location>
</feature>
<proteinExistence type="predicted"/>
<dbReference type="InterPro" id="IPR031571">
    <property type="entry name" value="RcpC_dom"/>
</dbReference>
<protein>
    <submittedName>
        <fullName evidence="3">Pilus assembly protein CpaB</fullName>
    </submittedName>
</protein>
<evidence type="ECO:0000259" key="2">
    <source>
        <dbReference type="SMART" id="SM00858"/>
    </source>
</evidence>
<dbReference type="EMBL" id="FUXM01000029">
    <property type="protein sequence ID" value="SKA14371.1"/>
    <property type="molecule type" value="Genomic_DNA"/>
</dbReference>
<name>A0A1T4RFC2_9FIRM</name>
<dbReference type="Pfam" id="PF08666">
    <property type="entry name" value="SAF"/>
    <property type="match status" value="1"/>
</dbReference>
<dbReference type="CDD" id="cd11614">
    <property type="entry name" value="SAF_CpaB_FlgA_like"/>
    <property type="match status" value="1"/>
</dbReference>